<comment type="similarity">
    <text evidence="1">Belongs to the glycosyl hydrolase 3 family.</text>
</comment>
<keyword evidence="3" id="KW-0378">Hydrolase</keyword>
<name>A0ABS6IJ30_9HYPH</name>
<evidence type="ECO:0000313" key="3">
    <source>
        <dbReference type="EMBL" id="MBU8874435.1"/>
    </source>
</evidence>
<dbReference type="InterPro" id="IPR001764">
    <property type="entry name" value="Glyco_hydro_3_N"/>
</dbReference>
<dbReference type="EC" id="3.2.1.52" evidence="3"/>
<feature type="domain" description="Glycoside hydrolase family 3 N-terminal" evidence="2">
    <location>
        <begin position="31"/>
        <end position="289"/>
    </location>
</feature>
<keyword evidence="4" id="KW-1185">Reference proteome</keyword>
<dbReference type="NCBIfam" id="NF003740">
    <property type="entry name" value="PRK05337.1"/>
    <property type="match status" value="1"/>
</dbReference>
<protein>
    <submittedName>
        <fullName evidence="3">Beta-N-acetylhexosaminidase</fullName>
        <ecNumber evidence="3">3.2.1.52</ecNumber>
    </submittedName>
</protein>
<dbReference type="Proteomes" id="UP000727907">
    <property type="component" value="Unassembled WGS sequence"/>
</dbReference>
<dbReference type="GO" id="GO:0004563">
    <property type="term" value="F:beta-N-acetylhexosaminidase activity"/>
    <property type="evidence" value="ECO:0007669"/>
    <property type="project" value="UniProtKB-EC"/>
</dbReference>
<reference evidence="3 4" key="1">
    <citation type="submission" date="2021-06" db="EMBL/GenBank/DDBJ databases">
        <authorList>
            <person name="Lee D.H."/>
        </authorList>
    </citation>
    <scope>NUCLEOTIDE SEQUENCE [LARGE SCALE GENOMIC DNA]</scope>
    <source>
        <strain evidence="3 4">MMS21-HV4-11</strain>
    </source>
</reference>
<dbReference type="Pfam" id="PF00933">
    <property type="entry name" value="Glyco_hydro_3"/>
    <property type="match status" value="1"/>
</dbReference>
<organism evidence="3 4">
    <name type="scientific">Reyranella humidisoli</name>
    <dbReference type="NCBI Taxonomy" id="2849149"/>
    <lineage>
        <taxon>Bacteria</taxon>
        <taxon>Pseudomonadati</taxon>
        <taxon>Pseudomonadota</taxon>
        <taxon>Alphaproteobacteria</taxon>
        <taxon>Hyphomicrobiales</taxon>
        <taxon>Reyranellaceae</taxon>
        <taxon>Reyranella</taxon>
    </lineage>
</organism>
<sequence>MSRPRALILGCAGPDLTTEERAFFRDADPLGFILFARNIDTVERARRLVDDLRSCVARSDAPVLIDQEGGRVARLRPPNWRKAPPARLLGDLYARNPEQGLEATRLNSRLLAADVASIGCDVDCLPVLDIAFPETHAVIGDRAYADRPEPVAALGRAAAEGLLAEGVMPVIKHIPGHGRATVDSHEALPTVTASRAELERTDFVPFQLLSDLPWAMTGHLLFEAIDPKECITVSAGAVQDVIRTHIGFDGLLLSDDLSMQALGGSLGDRAARALAAGCDVALHCNGKMPEMVEIVGRTGPMTEAAGRRFQAGRSFLARHRAPAGGRGLADAARRVAELLPEWG</sequence>
<gene>
    <name evidence="3" type="primary">nagZ</name>
    <name evidence="3" type="ORF">KQ910_11735</name>
</gene>
<evidence type="ECO:0000313" key="4">
    <source>
        <dbReference type="Proteomes" id="UP000727907"/>
    </source>
</evidence>
<accession>A0ABS6IJ30</accession>
<dbReference type="InterPro" id="IPR050226">
    <property type="entry name" value="NagZ_Beta-hexosaminidase"/>
</dbReference>
<dbReference type="PANTHER" id="PTHR30480:SF13">
    <property type="entry name" value="BETA-HEXOSAMINIDASE"/>
    <property type="match status" value="1"/>
</dbReference>
<dbReference type="PANTHER" id="PTHR30480">
    <property type="entry name" value="BETA-HEXOSAMINIDASE-RELATED"/>
    <property type="match status" value="1"/>
</dbReference>
<proteinExistence type="inferred from homology"/>
<keyword evidence="3" id="KW-0326">Glycosidase</keyword>
<comment type="caution">
    <text evidence="3">The sequence shown here is derived from an EMBL/GenBank/DDBJ whole genome shotgun (WGS) entry which is preliminary data.</text>
</comment>
<dbReference type="RefSeq" id="WP_216959938.1">
    <property type="nucleotide sequence ID" value="NZ_JAHOPB010000001.1"/>
</dbReference>
<dbReference type="EMBL" id="JAHOPB010000001">
    <property type="protein sequence ID" value="MBU8874435.1"/>
    <property type="molecule type" value="Genomic_DNA"/>
</dbReference>
<evidence type="ECO:0000259" key="2">
    <source>
        <dbReference type="Pfam" id="PF00933"/>
    </source>
</evidence>
<evidence type="ECO:0000256" key="1">
    <source>
        <dbReference type="ARBA" id="ARBA00005336"/>
    </source>
</evidence>